<dbReference type="Proteomes" id="UP001152888">
    <property type="component" value="Unassembled WGS sequence"/>
</dbReference>
<dbReference type="OrthoDB" id="6749095at2759"/>
<feature type="transmembrane region" description="Helical" evidence="1">
    <location>
        <begin position="34"/>
        <end position="58"/>
    </location>
</feature>
<evidence type="ECO:0000313" key="2">
    <source>
        <dbReference type="EMBL" id="CAH1967734.1"/>
    </source>
</evidence>
<reference evidence="2" key="1">
    <citation type="submission" date="2022-03" db="EMBL/GenBank/DDBJ databases">
        <authorList>
            <person name="Sayadi A."/>
        </authorList>
    </citation>
    <scope>NUCLEOTIDE SEQUENCE</scope>
</reference>
<keyword evidence="1" id="KW-0472">Membrane</keyword>
<name>A0A9P0P2V9_ACAOB</name>
<keyword evidence="3" id="KW-1185">Reference proteome</keyword>
<sequence>MENGVAKVSEILWTQGQYHTPSIPEMIEKESDQIFTIFIFVITAILCVAVLFIIAMFFDCRKPKVPIYRRKSKILKFRLPIPLVGGTIQEEDEDTIINDRTESVV</sequence>
<evidence type="ECO:0000313" key="3">
    <source>
        <dbReference type="Proteomes" id="UP001152888"/>
    </source>
</evidence>
<proteinExistence type="predicted"/>
<accession>A0A9P0P2V9</accession>
<dbReference type="EMBL" id="CAKOFQ010006747">
    <property type="protein sequence ID" value="CAH1967734.1"/>
    <property type="molecule type" value="Genomic_DNA"/>
</dbReference>
<keyword evidence="1" id="KW-0812">Transmembrane</keyword>
<organism evidence="2 3">
    <name type="scientific">Acanthoscelides obtectus</name>
    <name type="common">Bean weevil</name>
    <name type="synonym">Bruchus obtectus</name>
    <dbReference type="NCBI Taxonomy" id="200917"/>
    <lineage>
        <taxon>Eukaryota</taxon>
        <taxon>Metazoa</taxon>
        <taxon>Ecdysozoa</taxon>
        <taxon>Arthropoda</taxon>
        <taxon>Hexapoda</taxon>
        <taxon>Insecta</taxon>
        <taxon>Pterygota</taxon>
        <taxon>Neoptera</taxon>
        <taxon>Endopterygota</taxon>
        <taxon>Coleoptera</taxon>
        <taxon>Polyphaga</taxon>
        <taxon>Cucujiformia</taxon>
        <taxon>Chrysomeloidea</taxon>
        <taxon>Chrysomelidae</taxon>
        <taxon>Bruchinae</taxon>
        <taxon>Bruchini</taxon>
        <taxon>Acanthoscelides</taxon>
    </lineage>
</organism>
<protein>
    <submittedName>
        <fullName evidence="2">Uncharacterized protein</fullName>
    </submittedName>
</protein>
<gene>
    <name evidence="2" type="ORF">ACAOBT_LOCUS7522</name>
</gene>
<dbReference type="AlphaFoldDB" id="A0A9P0P2V9"/>
<evidence type="ECO:0000256" key="1">
    <source>
        <dbReference type="SAM" id="Phobius"/>
    </source>
</evidence>
<keyword evidence="1" id="KW-1133">Transmembrane helix</keyword>
<comment type="caution">
    <text evidence="2">The sequence shown here is derived from an EMBL/GenBank/DDBJ whole genome shotgun (WGS) entry which is preliminary data.</text>
</comment>